<dbReference type="InterPro" id="IPR011059">
    <property type="entry name" value="Metal-dep_hydrolase_composite"/>
</dbReference>
<dbReference type="EMBL" id="JAGGLB010000021">
    <property type="protein sequence ID" value="MBP1993781.1"/>
    <property type="molecule type" value="Genomic_DNA"/>
</dbReference>
<dbReference type="PANTHER" id="PTHR11647">
    <property type="entry name" value="HYDRANTOINASE/DIHYDROPYRIMIDINASE FAMILY MEMBER"/>
    <property type="match status" value="1"/>
</dbReference>
<evidence type="ECO:0000313" key="3">
    <source>
        <dbReference type="Proteomes" id="UP001519287"/>
    </source>
</evidence>
<proteinExistence type="predicted"/>
<reference evidence="2 3" key="1">
    <citation type="submission" date="2021-03" db="EMBL/GenBank/DDBJ databases">
        <title>Genomic Encyclopedia of Type Strains, Phase IV (KMG-IV): sequencing the most valuable type-strain genomes for metagenomic binning, comparative biology and taxonomic classification.</title>
        <authorList>
            <person name="Goeker M."/>
        </authorList>
    </citation>
    <scope>NUCLEOTIDE SEQUENCE [LARGE SCALE GENOMIC DNA]</scope>
    <source>
        <strain evidence="2 3">DSM 26048</strain>
    </source>
</reference>
<dbReference type="EC" id="3.5.1.81" evidence="2"/>
<dbReference type="Pfam" id="PF07969">
    <property type="entry name" value="Amidohydro_3"/>
    <property type="match status" value="1"/>
</dbReference>
<dbReference type="PANTHER" id="PTHR11647:SF1">
    <property type="entry name" value="COLLAPSIN RESPONSE MEDIATOR PROTEIN"/>
    <property type="match status" value="1"/>
</dbReference>
<dbReference type="CDD" id="cd01297">
    <property type="entry name" value="D-aminoacylase"/>
    <property type="match status" value="1"/>
</dbReference>
<protein>
    <submittedName>
        <fullName evidence="2">N-acyl-D-amino-acid deacylase</fullName>
        <ecNumber evidence="2">3.5.1.81</ecNumber>
    </submittedName>
</protein>
<evidence type="ECO:0000313" key="2">
    <source>
        <dbReference type="EMBL" id="MBP1993781.1"/>
    </source>
</evidence>
<dbReference type="Gene3D" id="3.20.20.140">
    <property type="entry name" value="Metal-dependent hydrolases"/>
    <property type="match status" value="1"/>
</dbReference>
<comment type="caution">
    <text evidence="2">The sequence shown here is derived from an EMBL/GenBank/DDBJ whole genome shotgun (WGS) entry which is preliminary data.</text>
</comment>
<dbReference type="Gene3D" id="2.30.40.10">
    <property type="entry name" value="Urease, subunit C, domain 1"/>
    <property type="match status" value="1"/>
</dbReference>
<organism evidence="2 3">
    <name type="scientific">Paenibacillus eucommiae</name>
    <dbReference type="NCBI Taxonomy" id="1355755"/>
    <lineage>
        <taxon>Bacteria</taxon>
        <taxon>Bacillati</taxon>
        <taxon>Bacillota</taxon>
        <taxon>Bacilli</taxon>
        <taxon>Bacillales</taxon>
        <taxon>Paenibacillaceae</taxon>
        <taxon>Paenibacillus</taxon>
    </lineage>
</organism>
<keyword evidence="2" id="KW-0378">Hydrolase</keyword>
<keyword evidence="3" id="KW-1185">Reference proteome</keyword>
<dbReference type="Proteomes" id="UP001519287">
    <property type="component" value="Unassembled WGS sequence"/>
</dbReference>
<evidence type="ECO:0000259" key="1">
    <source>
        <dbReference type="Pfam" id="PF07969"/>
    </source>
</evidence>
<feature type="domain" description="Amidohydrolase 3" evidence="1">
    <location>
        <begin position="63"/>
        <end position="525"/>
    </location>
</feature>
<dbReference type="Gene3D" id="3.30.1490.130">
    <property type="entry name" value="D-aminoacylase. Domain 3"/>
    <property type="match status" value="1"/>
</dbReference>
<dbReference type="InterPro" id="IPR023100">
    <property type="entry name" value="D-aminoacylase_insert_dom_sf"/>
</dbReference>
<sequence length="544" mass="60256">MLDRADMVDKADKAGKLDILDMVIRNGQVYDGTGNPWTKLDIGISGGRIVRMGNLSEEQAKVEIDAEGLAVAPGFIDTHVHSDLLCTRPEIHHVKVLQGVTTELLGQDGISVAPVSEQTKPLWQQQLKGLNGDIGDWPWNTVEEYLSFLEQSRLAGNVMYLVPHGAVRSLVMGFANRKASSEEMRQMRELVEIGMQQGAAGVSSGLVYPPNVFSDTAEIIEICKGAAKYDGCFVVHVRNESSHFLEAVEEVIDAARQSGVRLHISHFKAIGQKNRQKFASALTLMDKAREEGIEVTFDQYPYTAGSTVLHVVLPPWMHDAGTETCIKRLADPQIRKRIEYDLEHNDDYENWVKSCGWEHIVISSVASEQNRGLEGKSVAEIARIKGKKPTDTAFDLLMEENGSVAMIVHWGQEEDVMQAMAHPLQIVGSDSIFGGKPHPRLYGTYPRILGRYVREKQVLTLSQAIRQISGAPAQLLRLKERGLLREGFWADVVVFDPATVADRSTYEDPLLEPVGIEYVIVNGQMAVERGSYMGITAGRVIRGD</sequence>
<dbReference type="SUPFAM" id="SSF51556">
    <property type="entry name" value="Metallo-dependent hydrolases"/>
    <property type="match status" value="1"/>
</dbReference>
<dbReference type="SUPFAM" id="SSF51338">
    <property type="entry name" value="Composite domain of metallo-dependent hydrolases"/>
    <property type="match status" value="1"/>
</dbReference>
<dbReference type="InterPro" id="IPR032466">
    <property type="entry name" value="Metal_Hydrolase"/>
</dbReference>
<dbReference type="GO" id="GO:0047420">
    <property type="term" value="F:N-acyl-D-amino-acid deacylase activity"/>
    <property type="evidence" value="ECO:0007669"/>
    <property type="project" value="UniProtKB-EC"/>
</dbReference>
<gene>
    <name evidence="2" type="ORF">J2Z66_005407</name>
</gene>
<name>A0ABS4J3I8_9BACL</name>
<dbReference type="RefSeq" id="WP_245375844.1">
    <property type="nucleotide sequence ID" value="NZ_JAGGLB010000021.1"/>
</dbReference>
<dbReference type="InterPro" id="IPR013108">
    <property type="entry name" value="Amidohydro_3"/>
</dbReference>
<dbReference type="InterPro" id="IPR050378">
    <property type="entry name" value="Metallo-dep_Hydrolases_sf"/>
</dbReference>
<accession>A0ABS4J3I8</accession>